<dbReference type="Pfam" id="PF05730">
    <property type="entry name" value="CFEM"/>
    <property type="match status" value="1"/>
</dbReference>
<dbReference type="GO" id="GO:0005886">
    <property type="term" value="C:plasma membrane"/>
    <property type="evidence" value="ECO:0007669"/>
    <property type="project" value="UniProtKB-SubCell"/>
</dbReference>
<feature type="disulfide bond" evidence="15">
    <location>
        <begin position="43"/>
        <end position="50"/>
    </location>
</feature>
<comment type="caution">
    <text evidence="17">The sequence shown here is derived from an EMBL/GenBank/DDBJ whole genome shotgun (WGS) entry which is preliminary data.</text>
</comment>
<keyword evidence="11" id="KW-0472">Membrane</keyword>
<evidence type="ECO:0000256" key="6">
    <source>
        <dbReference type="ARBA" id="ARBA00022617"/>
    </source>
</evidence>
<feature type="disulfide bond" evidence="15">
    <location>
        <begin position="52"/>
        <end position="85"/>
    </location>
</feature>
<keyword evidence="13" id="KW-0325">Glycoprotein</keyword>
<comment type="subcellular location">
    <subcellularLocation>
        <location evidence="1">Cell membrane</location>
        <topology evidence="1">Lipid-anchor</topology>
        <topology evidence="1">GPI-anchor</topology>
    </subcellularLocation>
    <subcellularLocation>
        <location evidence="2">Secreted</location>
    </subcellularLocation>
</comment>
<comment type="caution">
    <text evidence="15">Lacks conserved residue(s) required for the propagation of feature annotation.</text>
</comment>
<keyword evidence="18" id="KW-1185">Reference proteome</keyword>
<feature type="domain" description="CFEM" evidence="16">
    <location>
        <begin position="1"/>
        <end position="102"/>
    </location>
</feature>
<dbReference type="GO" id="GO:0098552">
    <property type="term" value="C:side of membrane"/>
    <property type="evidence" value="ECO:0007669"/>
    <property type="project" value="UniProtKB-KW"/>
</dbReference>
<reference evidence="17 18" key="1">
    <citation type="journal article" date="2015" name="Environ. Microbiol.">
        <title>Metagenome sequence of Elaphomyces granulatus from sporocarp tissue reveals Ascomycota ectomycorrhizal fingerprints of genome expansion and a Proteobacteria-rich microbiome.</title>
        <authorList>
            <person name="Quandt C.A."/>
            <person name="Kohler A."/>
            <person name="Hesse C.N."/>
            <person name="Sharpton T.J."/>
            <person name="Martin F."/>
            <person name="Spatafora J.W."/>
        </authorList>
    </citation>
    <scope>NUCLEOTIDE SEQUENCE [LARGE SCALE GENOMIC DNA]</scope>
    <source>
        <strain evidence="17 18">OSC145934</strain>
    </source>
</reference>
<accession>A0A232LX16</accession>
<evidence type="ECO:0000313" key="18">
    <source>
        <dbReference type="Proteomes" id="UP000243515"/>
    </source>
</evidence>
<dbReference type="AlphaFoldDB" id="A0A232LX16"/>
<keyword evidence="7" id="KW-0336">GPI-anchor</keyword>
<dbReference type="PANTHER" id="PTHR37928:SF1">
    <property type="entry name" value="CFEM DOMAIN PROTEIN (AFU_ORTHOLOGUE AFUA_6G14090)"/>
    <property type="match status" value="1"/>
</dbReference>
<evidence type="ECO:0000256" key="2">
    <source>
        <dbReference type="ARBA" id="ARBA00004613"/>
    </source>
</evidence>
<dbReference type="PANTHER" id="PTHR37928">
    <property type="entry name" value="CFEM DOMAIN PROTEIN (AFU_ORTHOLOGUE AFUA_6G14090)"/>
    <property type="match status" value="1"/>
</dbReference>
<evidence type="ECO:0000256" key="3">
    <source>
        <dbReference type="ARBA" id="ARBA00010031"/>
    </source>
</evidence>
<keyword evidence="6" id="KW-0349">Heme</keyword>
<comment type="similarity">
    <text evidence="3">Belongs to the RBT5 family.</text>
</comment>
<keyword evidence="10" id="KW-0408">Iron</keyword>
<dbReference type="GO" id="GO:0005576">
    <property type="term" value="C:extracellular region"/>
    <property type="evidence" value="ECO:0007669"/>
    <property type="project" value="UniProtKB-SubCell"/>
</dbReference>
<evidence type="ECO:0000256" key="10">
    <source>
        <dbReference type="ARBA" id="ARBA00023004"/>
    </source>
</evidence>
<dbReference type="GO" id="GO:0046872">
    <property type="term" value="F:metal ion binding"/>
    <property type="evidence" value="ECO:0007669"/>
    <property type="project" value="UniProtKB-KW"/>
</dbReference>
<dbReference type="Proteomes" id="UP000243515">
    <property type="component" value="Unassembled WGS sequence"/>
</dbReference>
<dbReference type="EMBL" id="NPHW01003938">
    <property type="protein sequence ID" value="OXV08711.1"/>
    <property type="molecule type" value="Genomic_DNA"/>
</dbReference>
<dbReference type="PROSITE" id="PS52012">
    <property type="entry name" value="CFEM"/>
    <property type="match status" value="1"/>
</dbReference>
<evidence type="ECO:0000256" key="11">
    <source>
        <dbReference type="ARBA" id="ARBA00023136"/>
    </source>
</evidence>
<evidence type="ECO:0000313" key="17">
    <source>
        <dbReference type="EMBL" id="OXV08711.1"/>
    </source>
</evidence>
<protein>
    <recommendedName>
        <fullName evidence="16">CFEM domain-containing protein</fullName>
    </recommendedName>
</protein>
<gene>
    <name evidence="17" type="ORF">Egran_03526</name>
</gene>
<evidence type="ECO:0000256" key="8">
    <source>
        <dbReference type="ARBA" id="ARBA00022723"/>
    </source>
</evidence>
<keyword evidence="14" id="KW-0449">Lipoprotein</keyword>
<keyword evidence="8" id="KW-0479">Metal-binding</keyword>
<evidence type="ECO:0000256" key="9">
    <source>
        <dbReference type="ARBA" id="ARBA00022729"/>
    </source>
</evidence>
<evidence type="ECO:0000256" key="13">
    <source>
        <dbReference type="ARBA" id="ARBA00023180"/>
    </source>
</evidence>
<sequence length="102" mass="10596">MKSTIYLGVVLFAVALISPAAAISNCAQMCISNMLAKASELGCDPTNVSCLCKNREFGYGINDCTSEACGSADLPDVQSYGASMCASMLSFHLPSSVKQSKG</sequence>
<evidence type="ECO:0000256" key="15">
    <source>
        <dbReference type="PROSITE-ProRule" id="PRU01356"/>
    </source>
</evidence>
<proteinExistence type="inferred from homology"/>
<keyword evidence="9" id="KW-0732">Signal</keyword>
<evidence type="ECO:0000256" key="14">
    <source>
        <dbReference type="ARBA" id="ARBA00023288"/>
    </source>
</evidence>
<keyword evidence="4" id="KW-1003">Cell membrane</keyword>
<organism evidence="17 18">
    <name type="scientific">Elaphomyces granulatus</name>
    <dbReference type="NCBI Taxonomy" id="519963"/>
    <lineage>
        <taxon>Eukaryota</taxon>
        <taxon>Fungi</taxon>
        <taxon>Dikarya</taxon>
        <taxon>Ascomycota</taxon>
        <taxon>Pezizomycotina</taxon>
        <taxon>Eurotiomycetes</taxon>
        <taxon>Eurotiomycetidae</taxon>
        <taxon>Eurotiales</taxon>
        <taxon>Elaphomycetaceae</taxon>
        <taxon>Elaphomyces</taxon>
    </lineage>
</organism>
<dbReference type="InterPro" id="IPR051735">
    <property type="entry name" value="CFEM_domain"/>
</dbReference>
<keyword evidence="12 15" id="KW-1015">Disulfide bond</keyword>
<evidence type="ECO:0000256" key="5">
    <source>
        <dbReference type="ARBA" id="ARBA00022525"/>
    </source>
</evidence>
<keyword evidence="5" id="KW-0964">Secreted</keyword>
<name>A0A232LX16_9EURO</name>
<evidence type="ECO:0000256" key="4">
    <source>
        <dbReference type="ARBA" id="ARBA00022475"/>
    </source>
</evidence>
<dbReference type="OrthoDB" id="1193027at2759"/>
<evidence type="ECO:0000256" key="12">
    <source>
        <dbReference type="ARBA" id="ARBA00023157"/>
    </source>
</evidence>
<evidence type="ECO:0000256" key="1">
    <source>
        <dbReference type="ARBA" id="ARBA00004609"/>
    </source>
</evidence>
<dbReference type="InterPro" id="IPR008427">
    <property type="entry name" value="Extracellular_membr_CFEM_dom"/>
</dbReference>
<dbReference type="SMART" id="SM00747">
    <property type="entry name" value="CFEM"/>
    <property type="match status" value="1"/>
</dbReference>
<evidence type="ECO:0000259" key="16">
    <source>
        <dbReference type="PROSITE" id="PS52012"/>
    </source>
</evidence>
<evidence type="ECO:0000256" key="7">
    <source>
        <dbReference type="ARBA" id="ARBA00022622"/>
    </source>
</evidence>